<sequence>AYGCKDTMENPMMFKAKQSGDEGFDSPPSRWLSGPSPCSGTGTLQKFPEITHFTNFMPALRLHTEGKAGGAQPLLDNGLSGSARFALFLLCSSGALLSSHTAPYMLGPDKQQAIIKELRSSFEKLLNDYQQEERGVPERSQYQMPYFALNPQLPYSEDCSATCLTAERSNHLSITKLKLLPSQTISVNSNFDMNQKQRFLCLQRALNVKKLHRVYF</sequence>
<feature type="non-terminal residue" evidence="2">
    <location>
        <position position="1"/>
    </location>
</feature>
<feature type="region of interest" description="Disordered" evidence="1">
    <location>
        <begin position="17"/>
        <end position="37"/>
    </location>
</feature>
<evidence type="ECO:0000313" key="2">
    <source>
        <dbReference type="EMBL" id="KAB0400261.1"/>
    </source>
</evidence>
<evidence type="ECO:0000256" key="1">
    <source>
        <dbReference type="SAM" id="MobiDB-lite"/>
    </source>
</evidence>
<dbReference type="Proteomes" id="UP000437017">
    <property type="component" value="Unassembled WGS sequence"/>
</dbReference>
<protein>
    <submittedName>
        <fullName evidence="2">Uncharacterized protein</fullName>
    </submittedName>
</protein>
<dbReference type="EMBL" id="SGJD01001378">
    <property type="protein sequence ID" value="KAB0400261.1"/>
    <property type="molecule type" value="Genomic_DNA"/>
</dbReference>
<dbReference type="PANTHER" id="PTHR38652:SF1">
    <property type="entry name" value="INTERLEUKIN-31"/>
    <property type="match status" value="1"/>
</dbReference>
<dbReference type="Pfam" id="PF15209">
    <property type="entry name" value="IL31"/>
    <property type="match status" value="1"/>
</dbReference>
<dbReference type="InterPro" id="IPR027987">
    <property type="entry name" value="IL-31"/>
</dbReference>
<reference evidence="2 3" key="1">
    <citation type="journal article" date="2019" name="PLoS ONE">
        <title>Genomic analyses reveal an absence of contemporary introgressive admixture between fin whales and blue whales, despite known hybrids.</title>
        <authorList>
            <person name="Westbury M.V."/>
            <person name="Petersen B."/>
            <person name="Lorenzen E.D."/>
        </authorList>
    </citation>
    <scope>NUCLEOTIDE SEQUENCE [LARGE SCALE GENOMIC DNA]</scope>
    <source>
        <strain evidence="2">FinWhale-01</strain>
    </source>
</reference>
<dbReference type="PANTHER" id="PTHR38652">
    <property type="entry name" value="INTERLEUKIN-31"/>
    <property type="match status" value="1"/>
</dbReference>
<dbReference type="GO" id="GO:0005615">
    <property type="term" value="C:extracellular space"/>
    <property type="evidence" value="ECO:0007669"/>
    <property type="project" value="TreeGrafter"/>
</dbReference>
<dbReference type="GO" id="GO:0005126">
    <property type="term" value="F:cytokine receptor binding"/>
    <property type="evidence" value="ECO:0007669"/>
    <property type="project" value="TreeGrafter"/>
</dbReference>
<gene>
    <name evidence="2" type="ORF">E2I00_018271</name>
</gene>
<dbReference type="GO" id="GO:0005125">
    <property type="term" value="F:cytokine activity"/>
    <property type="evidence" value="ECO:0007669"/>
    <property type="project" value="TreeGrafter"/>
</dbReference>
<accession>A0A643CJ35</accession>
<proteinExistence type="predicted"/>
<name>A0A643CJ35_BALPH</name>
<dbReference type="AlphaFoldDB" id="A0A643CJ35"/>
<organism evidence="2 3">
    <name type="scientific">Balaenoptera physalus</name>
    <name type="common">Fin whale</name>
    <name type="synonym">Balaena physalus</name>
    <dbReference type="NCBI Taxonomy" id="9770"/>
    <lineage>
        <taxon>Eukaryota</taxon>
        <taxon>Metazoa</taxon>
        <taxon>Chordata</taxon>
        <taxon>Craniata</taxon>
        <taxon>Vertebrata</taxon>
        <taxon>Euteleostomi</taxon>
        <taxon>Mammalia</taxon>
        <taxon>Eutheria</taxon>
        <taxon>Laurasiatheria</taxon>
        <taxon>Artiodactyla</taxon>
        <taxon>Whippomorpha</taxon>
        <taxon>Cetacea</taxon>
        <taxon>Mysticeti</taxon>
        <taxon>Balaenopteridae</taxon>
        <taxon>Balaenoptera</taxon>
    </lineage>
</organism>
<keyword evidence="3" id="KW-1185">Reference proteome</keyword>
<dbReference type="OrthoDB" id="9837064at2759"/>
<evidence type="ECO:0000313" key="3">
    <source>
        <dbReference type="Proteomes" id="UP000437017"/>
    </source>
</evidence>
<comment type="caution">
    <text evidence="2">The sequence shown here is derived from an EMBL/GenBank/DDBJ whole genome shotgun (WGS) entry which is preliminary data.</text>
</comment>